<keyword evidence="2" id="KW-0808">Transferase</keyword>
<dbReference type="AlphaFoldDB" id="A0A268NU96"/>
<dbReference type="GO" id="GO:0008168">
    <property type="term" value="F:methyltransferase activity"/>
    <property type="evidence" value="ECO:0007669"/>
    <property type="project" value="UniProtKB-KW"/>
</dbReference>
<dbReference type="Gene3D" id="3.40.50.150">
    <property type="entry name" value="Vaccinia Virus protein VP39"/>
    <property type="match status" value="1"/>
</dbReference>
<dbReference type="Pfam" id="PF05175">
    <property type="entry name" value="MTS"/>
    <property type="match status" value="1"/>
</dbReference>
<dbReference type="InterPro" id="IPR050210">
    <property type="entry name" value="tRNA_Adenine-N(6)_MTase"/>
</dbReference>
<name>A0A268NU96_SHOCL</name>
<evidence type="ECO:0000313" key="3">
    <source>
        <dbReference type="Proteomes" id="UP000216207"/>
    </source>
</evidence>
<evidence type="ECO:0000259" key="1">
    <source>
        <dbReference type="Pfam" id="PF05175"/>
    </source>
</evidence>
<gene>
    <name evidence="2" type="ORF">CHH72_20995</name>
</gene>
<dbReference type="PANTHER" id="PTHR47739:SF1">
    <property type="entry name" value="TRNA1(VAL) (ADENINE(37)-N6)-METHYLTRANSFERASE"/>
    <property type="match status" value="1"/>
</dbReference>
<dbReference type="GO" id="GO:0032259">
    <property type="term" value="P:methylation"/>
    <property type="evidence" value="ECO:0007669"/>
    <property type="project" value="UniProtKB-KW"/>
</dbReference>
<evidence type="ECO:0000313" key="2">
    <source>
        <dbReference type="EMBL" id="PAE86971.1"/>
    </source>
</evidence>
<proteinExistence type="predicted"/>
<keyword evidence="2" id="KW-0489">Methyltransferase</keyword>
<dbReference type="CDD" id="cd02440">
    <property type="entry name" value="AdoMet_MTases"/>
    <property type="match status" value="1"/>
</dbReference>
<dbReference type="EMBL" id="NPCC01000044">
    <property type="protein sequence ID" value="PAE86971.1"/>
    <property type="molecule type" value="Genomic_DNA"/>
</dbReference>
<organism evidence="2 3">
    <name type="scientific">Shouchella clausii</name>
    <name type="common">Alkalihalobacillus clausii</name>
    <dbReference type="NCBI Taxonomy" id="79880"/>
    <lineage>
        <taxon>Bacteria</taxon>
        <taxon>Bacillati</taxon>
        <taxon>Bacillota</taxon>
        <taxon>Bacilli</taxon>
        <taxon>Bacillales</taxon>
        <taxon>Bacillaceae</taxon>
        <taxon>Shouchella</taxon>
    </lineage>
</organism>
<sequence length="243" mass="27029">MLLQGERLDKVAGSNLSIIQSDQTFAYSIDAVLLGRFAYVPIQKGRILDLCSGNGIVGLVLSARTKALIDLVEVQARLHDMAERTIRVNQLEKQVTSLCFDLKDTKNNLAHSSYDTVTCNPPYFQLGGNKQVKEQRALSVARHELACTLADVVQAGSYALKYGGKLALVHRPERLADMMEEMRKCNIEPKRLCFCHPRGEANANIVLLEGTKGGKPGLVCEPPLIVYNEDEYTPAFQREYFGR</sequence>
<dbReference type="Proteomes" id="UP000216207">
    <property type="component" value="Unassembled WGS sequence"/>
</dbReference>
<dbReference type="RefSeq" id="WP_095327377.1">
    <property type="nucleotide sequence ID" value="NZ_NPCC01000044.1"/>
</dbReference>
<dbReference type="SUPFAM" id="SSF53335">
    <property type="entry name" value="S-adenosyl-L-methionine-dependent methyltransferases"/>
    <property type="match status" value="1"/>
</dbReference>
<dbReference type="InterPro" id="IPR029063">
    <property type="entry name" value="SAM-dependent_MTases_sf"/>
</dbReference>
<accession>A0A268NU96</accession>
<dbReference type="PANTHER" id="PTHR47739">
    <property type="entry name" value="TRNA1(VAL) (ADENINE(37)-N6)-METHYLTRANSFERASE"/>
    <property type="match status" value="1"/>
</dbReference>
<comment type="caution">
    <text evidence="2">The sequence shown here is derived from an EMBL/GenBank/DDBJ whole genome shotgun (WGS) entry which is preliminary data.</text>
</comment>
<dbReference type="InterPro" id="IPR007848">
    <property type="entry name" value="Small_mtfrase_dom"/>
</dbReference>
<feature type="domain" description="Methyltransferase small" evidence="1">
    <location>
        <begin position="43"/>
        <end position="145"/>
    </location>
</feature>
<protein>
    <submittedName>
        <fullName evidence="2">SAM-dependent methyltransferase</fullName>
    </submittedName>
</protein>
<reference evidence="2 3" key="1">
    <citation type="submission" date="2017-07" db="EMBL/GenBank/DDBJ databases">
        <title>Isolation and whole genome analysis of endospore-forming bacteria from heroin.</title>
        <authorList>
            <person name="Kalinowski J."/>
            <person name="Ahrens B."/>
            <person name="Al-Dilaimi A."/>
            <person name="Winkler A."/>
            <person name="Wibberg D."/>
            <person name="Schleenbecker U."/>
            <person name="Ruckert C."/>
            <person name="Wolfel R."/>
            <person name="Grass G."/>
        </authorList>
    </citation>
    <scope>NUCLEOTIDE SEQUENCE [LARGE SCALE GENOMIC DNA]</scope>
    <source>
        <strain evidence="2 3">7539</strain>
    </source>
</reference>